<dbReference type="Pfam" id="PF09712">
    <property type="entry name" value="PHA_synth_III_E"/>
    <property type="match status" value="1"/>
</dbReference>
<keyword evidence="3" id="KW-0583">PHB biosynthesis</keyword>
<keyword evidence="6" id="KW-1185">Reference proteome</keyword>
<name>Q2ITX1_RHOP2</name>
<dbReference type="GO" id="GO:0042619">
    <property type="term" value="P:poly-hydroxybutyrate biosynthetic process"/>
    <property type="evidence" value="ECO:0007669"/>
    <property type="project" value="UniProtKB-KW"/>
</dbReference>
<dbReference type="Proteomes" id="UP000008809">
    <property type="component" value="Chromosome"/>
</dbReference>
<dbReference type="eggNOG" id="ENOG5030V3D">
    <property type="taxonomic scope" value="Bacteria"/>
</dbReference>
<reference evidence="5 6" key="1">
    <citation type="submission" date="2006-01" db="EMBL/GenBank/DDBJ databases">
        <title>Complete sequence of Rhodopseudomonas palustris HaA2.</title>
        <authorList>
            <consortium name="US DOE Joint Genome Institute"/>
            <person name="Copeland A."/>
            <person name="Lucas S."/>
            <person name="Lapidus A."/>
            <person name="Barry K."/>
            <person name="Detter J.C."/>
            <person name="Glavina T."/>
            <person name="Hammon N."/>
            <person name="Israni S."/>
            <person name="Pitluck S."/>
            <person name="Chain P."/>
            <person name="Malfatti S."/>
            <person name="Shin M."/>
            <person name="Vergez L."/>
            <person name="Schmutz J."/>
            <person name="Larimer F."/>
            <person name="Land M."/>
            <person name="Hauser L."/>
            <person name="Pelletier D.A."/>
            <person name="Kyrpides N."/>
            <person name="Anderson I."/>
            <person name="Oda Y."/>
            <person name="Harwood C.S."/>
            <person name="Richardson P."/>
        </authorList>
    </citation>
    <scope>NUCLEOTIDE SEQUENCE [LARGE SCALE GENOMIC DNA]</scope>
    <source>
        <strain evidence="5 6">HaA2</strain>
    </source>
</reference>
<dbReference type="HOGENOM" id="CLU_160466_0_0_5"/>
<evidence type="ECO:0000256" key="2">
    <source>
        <dbReference type="ARBA" id="ARBA00019066"/>
    </source>
</evidence>
<evidence type="ECO:0000313" key="6">
    <source>
        <dbReference type="Proteomes" id="UP000008809"/>
    </source>
</evidence>
<evidence type="ECO:0000256" key="3">
    <source>
        <dbReference type="ARBA" id="ARBA00022752"/>
    </source>
</evidence>
<dbReference type="InterPro" id="IPR010123">
    <property type="entry name" value="PHA_synth_III_E"/>
</dbReference>
<evidence type="ECO:0000313" key="5">
    <source>
        <dbReference type="EMBL" id="ABD08339.1"/>
    </source>
</evidence>
<dbReference type="AlphaFoldDB" id="Q2ITX1"/>
<accession>Q2ITX1</accession>
<evidence type="ECO:0000256" key="4">
    <source>
        <dbReference type="SAM" id="MobiDB-lite"/>
    </source>
</evidence>
<feature type="region of interest" description="Disordered" evidence="4">
    <location>
        <begin position="107"/>
        <end position="126"/>
    </location>
</feature>
<dbReference type="EMBL" id="CP000250">
    <property type="protein sequence ID" value="ABD08339.1"/>
    <property type="molecule type" value="Genomic_DNA"/>
</dbReference>
<comment type="pathway">
    <text evidence="1">Biopolymer metabolism; poly-(R)-3-hydroxybutanoate biosynthesis.</text>
</comment>
<dbReference type="KEGG" id="rpb:RPB_3644"/>
<evidence type="ECO:0000256" key="1">
    <source>
        <dbReference type="ARBA" id="ARBA00004683"/>
    </source>
</evidence>
<proteinExistence type="predicted"/>
<dbReference type="STRING" id="316058.RPB_3644"/>
<gene>
    <name evidence="5" type="ordered locus">RPB_3644</name>
</gene>
<protein>
    <recommendedName>
        <fullName evidence="2">Poly(3-hydroxyalkanoate) polymerase subunit PhaE</fullName>
    </recommendedName>
</protein>
<organism evidence="5 6">
    <name type="scientific">Rhodopseudomonas palustris (strain HaA2)</name>
    <dbReference type="NCBI Taxonomy" id="316058"/>
    <lineage>
        <taxon>Bacteria</taxon>
        <taxon>Pseudomonadati</taxon>
        <taxon>Pseudomonadota</taxon>
        <taxon>Alphaproteobacteria</taxon>
        <taxon>Hyphomicrobiales</taxon>
        <taxon>Nitrobacteraceae</taxon>
        <taxon>Rhodopseudomonas</taxon>
    </lineage>
</organism>
<sequence length="126" mass="13366">MFGRACKSNEEKVVADKDNDPAAAWQAMFGEMSKGFTALASQAMATPEIAKAVGQVGGATAEAQKQFGEMVEKYLAGLNLPTRAQMDEFGARLSAIEARLDQLKAAVDQGRNESGDTTAPKPTRAK</sequence>
<dbReference type="UniPathway" id="UPA00917"/>